<feature type="transmembrane region" description="Helical" evidence="6">
    <location>
        <begin position="86"/>
        <end position="107"/>
    </location>
</feature>
<comment type="similarity">
    <text evidence="2">Belongs to the drug/metabolite transporter (DMT) superfamily. 10 TMS drug/metabolite exporter (DME) (TC 2.A.7.3) family.</text>
</comment>
<keyword evidence="4 6" id="KW-1133">Transmembrane helix</keyword>
<proteinExistence type="inferred from homology"/>
<feature type="transmembrane region" description="Helical" evidence="6">
    <location>
        <begin position="114"/>
        <end position="134"/>
    </location>
</feature>
<feature type="domain" description="EamA" evidence="7">
    <location>
        <begin position="2"/>
        <end position="130"/>
    </location>
</feature>
<keyword evidence="5 6" id="KW-0472">Membrane</keyword>
<dbReference type="InterPro" id="IPR000620">
    <property type="entry name" value="EamA_dom"/>
</dbReference>
<evidence type="ECO:0000259" key="7">
    <source>
        <dbReference type="Pfam" id="PF00892"/>
    </source>
</evidence>
<evidence type="ECO:0000256" key="5">
    <source>
        <dbReference type="ARBA" id="ARBA00023136"/>
    </source>
</evidence>
<dbReference type="EMBL" id="JACIDJ010000001">
    <property type="protein sequence ID" value="MBB3897153.1"/>
    <property type="molecule type" value="Genomic_DNA"/>
</dbReference>
<feature type="transmembrane region" description="Helical" evidence="6">
    <location>
        <begin position="30"/>
        <end position="47"/>
    </location>
</feature>
<dbReference type="InterPro" id="IPR037185">
    <property type="entry name" value="EmrE-like"/>
</dbReference>
<dbReference type="SUPFAM" id="SSF103481">
    <property type="entry name" value="Multidrug resistance efflux transporter EmrE"/>
    <property type="match status" value="2"/>
</dbReference>
<feature type="transmembrane region" description="Helical" evidence="6">
    <location>
        <begin position="59"/>
        <end position="80"/>
    </location>
</feature>
<evidence type="ECO:0000256" key="6">
    <source>
        <dbReference type="SAM" id="Phobius"/>
    </source>
</evidence>
<dbReference type="Proteomes" id="UP000553193">
    <property type="component" value="Unassembled WGS sequence"/>
</dbReference>
<evidence type="ECO:0000256" key="1">
    <source>
        <dbReference type="ARBA" id="ARBA00004141"/>
    </source>
</evidence>
<feature type="transmembrane region" description="Helical" evidence="6">
    <location>
        <begin position="140"/>
        <end position="160"/>
    </location>
</feature>
<feature type="transmembrane region" description="Helical" evidence="6">
    <location>
        <begin position="172"/>
        <end position="193"/>
    </location>
</feature>
<evidence type="ECO:0000256" key="2">
    <source>
        <dbReference type="ARBA" id="ARBA00009853"/>
    </source>
</evidence>
<feature type="transmembrane region" description="Helical" evidence="6">
    <location>
        <begin position="254"/>
        <end position="275"/>
    </location>
</feature>
<dbReference type="PANTHER" id="PTHR22911">
    <property type="entry name" value="ACYL-MALONYL CONDENSING ENZYME-RELATED"/>
    <property type="match status" value="1"/>
</dbReference>
<sequence length="291" mass="30807">MLMTGIAMFGVLDANSKILSAEYSAAQAIFLRHVTLLALLLGLRALWREAGGSLRTRHPFLHGLRAVAMLFSGLLFFLAFRHLPLALGYLVFFTAPFLTLVMAALFLREEVPRAAWIWSGVGFGGVIIALVPQIGGGASLLGLGYALLGTVCYATNITINRGLRAEAGLARLIFWPSLLGLLAMAPFAWGAWVPPDAEGWARLTVNGVIAGGATLLLALAFRHASPARLAPFEFIALPWSVVLDYAVFGNTPGLAVILGGAVVVLACLMSERAVIAAARRPSRQGTSSGKA</sequence>
<evidence type="ECO:0000256" key="4">
    <source>
        <dbReference type="ARBA" id="ARBA00022989"/>
    </source>
</evidence>
<evidence type="ECO:0000313" key="9">
    <source>
        <dbReference type="Proteomes" id="UP000553193"/>
    </source>
</evidence>
<dbReference type="Pfam" id="PF00892">
    <property type="entry name" value="EamA"/>
    <property type="match status" value="2"/>
</dbReference>
<name>A0A840A9H7_9PROT</name>
<dbReference type="AlphaFoldDB" id="A0A840A9H7"/>
<reference evidence="8 9" key="1">
    <citation type="submission" date="2020-08" db="EMBL/GenBank/DDBJ databases">
        <title>Genomic Encyclopedia of Type Strains, Phase IV (KMG-IV): sequencing the most valuable type-strain genomes for metagenomic binning, comparative biology and taxonomic classification.</title>
        <authorList>
            <person name="Goeker M."/>
        </authorList>
    </citation>
    <scope>NUCLEOTIDE SEQUENCE [LARGE SCALE GENOMIC DNA]</scope>
    <source>
        <strain evidence="8 9">DSM 19979</strain>
    </source>
</reference>
<keyword evidence="9" id="KW-1185">Reference proteome</keyword>
<gene>
    <name evidence="8" type="ORF">GGQ83_000579</name>
</gene>
<protein>
    <submittedName>
        <fullName evidence="8">Drug/metabolite transporter (DMT)-like permease</fullName>
    </submittedName>
</protein>
<dbReference type="GO" id="GO:0016020">
    <property type="term" value="C:membrane"/>
    <property type="evidence" value="ECO:0007669"/>
    <property type="project" value="UniProtKB-SubCell"/>
</dbReference>
<comment type="caution">
    <text evidence="8">The sequence shown here is derived from an EMBL/GenBank/DDBJ whole genome shotgun (WGS) entry which is preliminary data.</text>
</comment>
<evidence type="ECO:0000256" key="3">
    <source>
        <dbReference type="ARBA" id="ARBA00022692"/>
    </source>
</evidence>
<evidence type="ECO:0000313" key="8">
    <source>
        <dbReference type="EMBL" id="MBB3897153.1"/>
    </source>
</evidence>
<feature type="transmembrane region" description="Helical" evidence="6">
    <location>
        <begin position="228"/>
        <end position="248"/>
    </location>
</feature>
<dbReference type="RefSeq" id="WP_184382090.1">
    <property type="nucleotide sequence ID" value="NZ_JACIDJ010000001.1"/>
</dbReference>
<comment type="subcellular location">
    <subcellularLocation>
        <location evidence="1">Membrane</location>
        <topology evidence="1">Multi-pass membrane protein</topology>
    </subcellularLocation>
</comment>
<feature type="transmembrane region" description="Helical" evidence="6">
    <location>
        <begin position="199"/>
        <end position="221"/>
    </location>
</feature>
<organism evidence="8 9">
    <name type="scientific">Roseococcus suduntuyensis</name>
    <dbReference type="NCBI Taxonomy" id="455361"/>
    <lineage>
        <taxon>Bacteria</taxon>
        <taxon>Pseudomonadati</taxon>
        <taxon>Pseudomonadota</taxon>
        <taxon>Alphaproteobacteria</taxon>
        <taxon>Acetobacterales</taxon>
        <taxon>Roseomonadaceae</taxon>
        <taxon>Roseococcus</taxon>
    </lineage>
</organism>
<keyword evidence="3 6" id="KW-0812">Transmembrane</keyword>
<accession>A0A840A9H7</accession>
<feature type="domain" description="EamA" evidence="7">
    <location>
        <begin position="141"/>
        <end position="269"/>
    </location>
</feature>
<dbReference type="PANTHER" id="PTHR22911:SF6">
    <property type="entry name" value="SOLUTE CARRIER FAMILY 35 MEMBER G1"/>
    <property type="match status" value="1"/>
</dbReference>